<dbReference type="Pfam" id="PF17919">
    <property type="entry name" value="RT_RNaseH_2"/>
    <property type="match status" value="1"/>
</dbReference>
<keyword evidence="2" id="KW-1185">Reference proteome</keyword>
<organism evidence="1 2">
    <name type="scientific">Paramuricea clavata</name>
    <name type="common">Red gorgonian</name>
    <name type="synonym">Violescent sea-whip</name>
    <dbReference type="NCBI Taxonomy" id="317549"/>
    <lineage>
        <taxon>Eukaryota</taxon>
        <taxon>Metazoa</taxon>
        <taxon>Cnidaria</taxon>
        <taxon>Anthozoa</taxon>
        <taxon>Octocorallia</taxon>
        <taxon>Malacalcyonacea</taxon>
        <taxon>Plexauridae</taxon>
        <taxon>Paramuricea</taxon>
    </lineage>
</organism>
<dbReference type="OrthoDB" id="427924at2759"/>
<dbReference type="FunFam" id="3.10.20.370:FF:000001">
    <property type="entry name" value="Retrovirus-related Pol polyprotein from transposon 17.6-like protein"/>
    <property type="match status" value="1"/>
</dbReference>
<sequence length="127" mass="14617">MSHSLGGKEQDDAFNTLRHELVKAPVLAHPDPTQPFVVTTDASKVGLGDELSQEDAQGQLHPVAYFSRALTKRERSYPTYDREVMAMRDMLKHFRYYLLGAQVVMRTDHKPLLKILEQKDLLDEERH</sequence>
<accession>A0A7D9HTV5</accession>
<dbReference type="PANTHER" id="PTHR34072">
    <property type="entry name" value="ENZYMATIC POLYPROTEIN-RELATED"/>
    <property type="match status" value="1"/>
</dbReference>
<protein>
    <submittedName>
        <fullName evidence="1">Uncharacterized protein</fullName>
    </submittedName>
</protein>
<dbReference type="Gene3D" id="3.10.20.370">
    <property type="match status" value="1"/>
</dbReference>
<name>A0A7D9HTV5_PARCT</name>
<proteinExistence type="predicted"/>
<dbReference type="SUPFAM" id="SSF56672">
    <property type="entry name" value="DNA/RNA polymerases"/>
    <property type="match status" value="1"/>
</dbReference>
<dbReference type="InterPro" id="IPR041577">
    <property type="entry name" value="RT_RNaseH_2"/>
</dbReference>
<evidence type="ECO:0000313" key="2">
    <source>
        <dbReference type="Proteomes" id="UP001152795"/>
    </source>
</evidence>
<gene>
    <name evidence="1" type="ORF">PACLA_8A011959</name>
</gene>
<dbReference type="EMBL" id="CACRXK020001541">
    <property type="protein sequence ID" value="CAB3989725.1"/>
    <property type="molecule type" value="Genomic_DNA"/>
</dbReference>
<dbReference type="AlphaFoldDB" id="A0A7D9HTV5"/>
<evidence type="ECO:0000313" key="1">
    <source>
        <dbReference type="EMBL" id="CAB3989725.1"/>
    </source>
</evidence>
<comment type="caution">
    <text evidence="1">The sequence shown here is derived from an EMBL/GenBank/DDBJ whole genome shotgun (WGS) entry which is preliminary data.</text>
</comment>
<dbReference type="CDD" id="cd09274">
    <property type="entry name" value="RNase_HI_RT_Ty3"/>
    <property type="match status" value="1"/>
</dbReference>
<dbReference type="Proteomes" id="UP001152795">
    <property type="component" value="Unassembled WGS sequence"/>
</dbReference>
<dbReference type="InterPro" id="IPR043502">
    <property type="entry name" value="DNA/RNA_pol_sf"/>
</dbReference>
<reference evidence="1" key="1">
    <citation type="submission" date="2020-04" db="EMBL/GenBank/DDBJ databases">
        <authorList>
            <person name="Alioto T."/>
            <person name="Alioto T."/>
            <person name="Gomez Garrido J."/>
        </authorList>
    </citation>
    <scope>NUCLEOTIDE SEQUENCE</scope>
    <source>
        <strain evidence="1">A484AB</strain>
    </source>
</reference>